<dbReference type="AlphaFoldDB" id="X1PQD3"/>
<name>X1PQD3_9ZZZZ</name>
<gene>
    <name evidence="1" type="ORF">S06H3_39481</name>
</gene>
<proteinExistence type="predicted"/>
<reference evidence="1" key="1">
    <citation type="journal article" date="2014" name="Front. Microbiol.">
        <title>High frequency of phylogenetically diverse reductive dehalogenase-homologous genes in deep subseafloor sedimentary metagenomes.</title>
        <authorList>
            <person name="Kawai M."/>
            <person name="Futagami T."/>
            <person name="Toyoda A."/>
            <person name="Takaki Y."/>
            <person name="Nishi S."/>
            <person name="Hori S."/>
            <person name="Arai W."/>
            <person name="Tsubouchi T."/>
            <person name="Morono Y."/>
            <person name="Uchiyama I."/>
            <person name="Ito T."/>
            <person name="Fujiyama A."/>
            <person name="Inagaki F."/>
            <person name="Takami H."/>
        </authorList>
    </citation>
    <scope>NUCLEOTIDE SEQUENCE</scope>
    <source>
        <strain evidence="1">Expedition CK06-06</strain>
    </source>
</reference>
<comment type="caution">
    <text evidence="1">The sequence shown here is derived from an EMBL/GenBank/DDBJ whole genome shotgun (WGS) entry which is preliminary data.</text>
</comment>
<organism evidence="1">
    <name type="scientific">marine sediment metagenome</name>
    <dbReference type="NCBI Taxonomy" id="412755"/>
    <lineage>
        <taxon>unclassified sequences</taxon>
        <taxon>metagenomes</taxon>
        <taxon>ecological metagenomes</taxon>
    </lineage>
</organism>
<sequence length="104" mass="11573">MKAMKKIPKKKLILALALIAIVIPIASIYVLQSQRTDKITPKPPEFAQDALDTAINYILLNHEKLKGLQTPSSWETRNLTPEGFCGSSTIQFTSEGWTANITYP</sequence>
<protein>
    <submittedName>
        <fullName evidence="1">Uncharacterized protein</fullName>
    </submittedName>
</protein>
<feature type="non-terminal residue" evidence="1">
    <location>
        <position position="104"/>
    </location>
</feature>
<dbReference type="EMBL" id="BARV01024156">
    <property type="protein sequence ID" value="GAI44731.1"/>
    <property type="molecule type" value="Genomic_DNA"/>
</dbReference>
<accession>X1PQD3</accession>
<evidence type="ECO:0000313" key="1">
    <source>
        <dbReference type="EMBL" id="GAI44731.1"/>
    </source>
</evidence>